<dbReference type="RefSeq" id="WP_146292879.1">
    <property type="nucleotide sequence ID" value="NZ_SELH01000022.1"/>
</dbReference>
<dbReference type="EMBL" id="SELH01000022">
    <property type="protein sequence ID" value="TWP27484.1"/>
    <property type="molecule type" value="Genomic_DNA"/>
</dbReference>
<evidence type="ECO:0000313" key="2">
    <source>
        <dbReference type="EMBL" id="TWP27484.1"/>
    </source>
</evidence>
<name>A0A563DCH8_9FLAO</name>
<proteinExistence type="predicted"/>
<sequence>MSEKFNFFLEDDEKPSDFKKLTRQLQEEFKQKQREEKKEKDEIKAKALKRFGFRKKGIQKYQVRLEGEMQVNSMNVKTVVENKYILQVKEIYENSVLIDLVSYDKEMVETSNPTFKEMFMVTRQLEKLYDEFTARVSHEGEILEIKNLSALQEKWLRIKKELVPYFNEGTNIEEFFSLNDQTMKSPDIWKQLLNEQEFLFLFFKLAGYGKKLNFSDTLVKENAYRSGKIAWDIQGYTPIEFFSEVLNLSISGSFKPSTGWLDKAYGKMPFMNEISFQPSYQLQADYQIDSESGFIRKAHVYWEEIAHPSLVFHKMKFTITQIS</sequence>
<dbReference type="AlphaFoldDB" id="A0A563DCH8"/>
<keyword evidence="1" id="KW-0175">Coiled coil</keyword>
<protein>
    <submittedName>
        <fullName evidence="2">Uncharacterized protein</fullName>
    </submittedName>
</protein>
<gene>
    <name evidence="2" type="ORF">ETU09_07495</name>
</gene>
<dbReference type="OrthoDB" id="654065at2"/>
<comment type="caution">
    <text evidence="2">The sequence shown here is derived from an EMBL/GenBank/DDBJ whole genome shotgun (WGS) entry which is preliminary data.</text>
</comment>
<dbReference type="Proteomes" id="UP000319499">
    <property type="component" value="Unassembled WGS sequence"/>
</dbReference>
<keyword evidence="3" id="KW-1185">Reference proteome</keyword>
<feature type="coiled-coil region" evidence="1">
    <location>
        <begin position="18"/>
        <end position="46"/>
    </location>
</feature>
<evidence type="ECO:0000313" key="3">
    <source>
        <dbReference type="Proteomes" id="UP000319499"/>
    </source>
</evidence>
<organism evidence="2 3">
    <name type="scientific">Apibacter muscae</name>
    <dbReference type="NCBI Taxonomy" id="2509004"/>
    <lineage>
        <taxon>Bacteria</taxon>
        <taxon>Pseudomonadati</taxon>
        <taxon>Bacteroidota</taxon>
        <taxon>Flavobacteriia</taxon>
        <taxon>Flavobacteriales</taxon>
        <taxon>Weeksellaceae</taxon>
        <taxon>Apibacter</taxon>
    </lineage>
</organism>
<accession>A0A563DCH8</accession>
<reference evidence="2 3" key="1">
    <citation type="submission" date="2019-02" db="EMBL/GenBank/DDBJ databases">
        <title>Apibacter muscae sp. nov.: a novel member of the house fly microbiota.</title>
        <authorList>
            <person name="Park R."/>
        </authorList>
    </citation>
    <scope>NUCLEOTIDE SEQUENCE [LARGE SCALE GENOMIC DNA]</scope>
    <source>
        <strain evidence="2 3">AL1</strain>
    </source>
</reference>
<evidence type="ECO:0000256" key="1">
    <source>
        <dbReference type="SAM" id="Coils"/>
    </source>
</evidence>